<name>A0A5B0KPD0_9PROT</name>
<keyword evidence="1" id="KW-0812">Transmembrane</keyword>
<dbReference type="RefSeq" id="WP_149650924.1">
    <property type="nucleotide sequence ID" value="NZ_VEWN01000013.1"/>
</dbReference>
<dbReference type="AlphaFoldDB" id="A0A5B0KPD0"/>
<protein>
    <submittedName>
        <fullName evidence="2">Uncharacterized protein</fullName>
    </submittedName>
</protein>
<dbReference type="Proteomes" id="UP000325333">
    <property type="component" value="Unassembled WGS sequence"/>
</dbReference>
<gene>
    <name evidence="2" type="ORF">FH063_002387</name>
</gene>
<feature type="transmembrane region" description="Helical" evidence="1">
    <location>
        <begin position="31"/>
        <end position="48"/>
    </location>
</feature>
<reference evidence="2 3" key="1">
    <citation type="submission" date="2019-07" db="EMBL/GenBank/DDBJ databases">
        <title>Genome sequencing of the stress-tolerant strain Azospirillum brasilense Az19.</title>
        <authorList>
            <person name="Maroniche G.A."/>
            <person name="Garcia J.E."/>
            <person name="Pagnussat L."/>
            <person name="Amenta M."/>
            <person name="Creus C.M."/>
        </authorList>
    </citation>
    <scope>NUCLEOTIDE SEQUENCE [LARGE SCALE GENOMIC DNA]</scope>
    <source>
        <strain evidence="2 3">Az19</strain>
    </source>
</reference>
<accession>A0A5B0KPD0</accession>
<organism evidence="2 3">
    <name type="scientific">Azospirillum argentinense</name>
    <dbReference type="NCBI Taxonomy" id="2970906"/>
    <lineage>
        <taxon>Bacteria</taxon>
        <taxon>Pseudomonadati</taxon>
        <taxon>Pseudomonadota</taxon>
        <taxon>Alphaproteobacteria</taxon>
        <taxon>Rhodospirillales</taxon>
        <taxon>Azospirillaceae</taxon>
        <taxon>Azospirillum</taxon>
    </lineage>
</organism>
<keyword evidence="1" id="KW-1133">Transmembrane helix</keyword>
<evidence type="ECO:0000313" key="2">
    <source>
        <dbReference type="EMBL" id="KAA1053805.1"/>
    </source>
</evidence>
<evidence type="ECO:0000256" key="1">
    <source>
        <dbReference type="SAM" id="Phobius"/>
    </source>
</evidence>
<dbReference type="EMBL" id="VEWN01000013">
    <property type="protein sequence ID" value="KAA1053805.1"/>
    <property type="molecule type" value="Genomic_DNA"/>
</dbReference>
<proteinExistence type="predicted"/>
<comment type="caution">
    <text evidence="2">The sequence shown here is derived from an EMBL/GenBank/DDBJ whole genome shotgun (WGS) entry which is preliminary data.</text>
</comment>
<keyword evidence="1" id="KW-0472">Membrane</keyword>
<sequence>MMIERIGILIVALIAAPTGWAMAEGWLVCAAVGWALIGSTIALGSILIRRSGRPRPVPLVLVP</sequence>
<evidence type="ECO:0000313" key="3">
    <source>
        <dbReference type="Proteomes" id="UP000325333"/>
    </source>
</evidence>